<dbReference type="STRING" id="1293598.IV56_GL002183"/>
<reference evidence="3 4" key="1">
    <citation type="journal article" date="2015" name="Genome Announc.">
        <title>Expanding the biotechnology potential of lactobacilli through comparative genomics of 213 strains and associated genera.</title>
        <authorList>
            <person name="Sun Z."/>
            <person name="Harris H.M."/>
            <person name="McCann A."/>
            <person name="Guo C."/>
            <person name="Argimon S."/>
            <person name="Zhang W."/>
            <person name="Yang X."/>
            <person name="Jeffery I.B."/>
            <person name="Cooney J.C."/>
            <person name="Kagawa T.F."/>
            <person name="Liu W."/>
            <person name="Song Y."/>
            <person name="Salvetti E."/>
            <person name="Wrobel A."/>
            <person name="Rasinkangas P."/>
            <person name="Parkhill J."/>
            <person name="Rea M.C."/>
            <person name="O'Sullivan O."/>
            <person name="Ritari J."/>
            <person name="Douillard F.P."/>
            <person name="Paul Ross R."/>
            <person name="Yang R."/>
            <person name="Briner A.E."/>
            <person name="Felis G.E."/>
            <person name="de Vos W.M."/>
            <person name="Barrangou R."/>
            <person name="Klaenhammer T.R."/>
            <person name="Caufield P.W."/>
            <person name="Cui Y."/>
            <person name="Zhang H."/>
            <person name="O'Toole P.W."/>
        </authorList>
    </citation>
    <scope>NUCLEOTIDE SEQUENCE [LARGE SCALE GENOMIC DNA]</scope>
    <source>
        <strain evidence="3 4">DSM 24301</strain>
    </source>
</reference>
<comment type="caution">
    <text evidence="3">The sequence shown here is derived from an EMBL/GenBank/DDBJ whole genome shotgun (WGS) entry which is preliminary data.</text>
</comment>
<organism evidence="3 4">
    <name type="scientific">Lacticaseibacillus saniviri JCM 17471 = DSM 24301</name>
    <dbReference type="NCBI Taxonomy" id="1293598"/>
    <lineage>
        <taxon>Bacteria</taxon>
        <taxon>Bacillati</taxon>
        <taxon>Bacillota</taxon>
        <taxon>Bacilli</taxon>
        <taxon>Lactobacillales</taxon>
        <taxon>Lactobacillaceae</taxon>
        <taxon>Lacticaseibacillus</taxon>
    </lineage>
</organism>
<dbReference type="RefSeq" id="WP_056992552.1">
    <property type="nucleotide sequence ID" value="NZ_JQCE01000009.1"/>
</dbReference>
<evidence type="ECO:0000259" key="2">
    <source>
        <dbReference type="PROSITE" id="PS50995"/>
    </source>
</evidence>
<dbReference type="InterPro" id="IPR000835">
    <property type="entry name" value="HTH_MarR-typ"/>
</dbReference>
<name>A0A0R2MW02_9LACO</name>
<dbReference type="SMART" id="SM00347">
    <property type="entry name" value="HTH_MARR"/>
    <property type="match status" value="1"/>
</dbReference>
<proteinExistence type="predicted"/>
<gene>
    <name evidence="3" type="ORF">IV56_GL002183</name>
</gene>
<dbReference type="EMBL" id="JQCE01000009">
    <property type="protein sequence ID" value="KRO17697.1"/>
    <property type="molecule type" value="Genomic_DNA"/>
</dbReference>
<evidence type="ECO:0000313" key="3">
    <source>
        <dbReference type="EMBL" id="KRO17697.1"/>
    </source>
</evidence>
<dbReference type="PANTHER" id="PTHR33164">
    <property type="entry name" value="TRANSCRIPTIONAL REGULATOR, MARR FAMILY"/>
    <property type="match status" value="1"/>
</dbReference>
<evidence type="ECO:0000313" key="4">
    <source>
        <dbReference type="Proteomes" id="UP000050969"/>
    </source>
</evidence>
<evidence type="ECO:0000256" key="1">
    <source>
        <dbReference type="ARBA" id="ARBA00023125"/>
    </source>
</evidence>
<accession>A0A0R2MW02</accession>
<dbReference type="Proteomes" id="UP000050969">
    <property type="component" value="Unassembled WGS sequence"/>
</dbReference>
<dbReference type="AlphaFoldDB" id="A0A0R2MW02"/>
<dbReference type="GO" id="GO:0003677">
    <property type="term" value="F:DNA binding"/>
    <property type="evidence" value="ECO:0007669"/>
    <property type="project" value="UniProtKB-KW"/>
</dbReference>
<dbReference type="SUPFAM" id="SSF46785">
    <property type="entry name" value="Winged helix' DNA-binding domain"/>
    <property type="match status" value="1"/>
</dbReference>
<dbReference type="Pfam" id="PF12802">
    <property type="entry name" value="MarR_2"/>
    <property type="match status" value="1"/>
</dbReference>
<dbReference type="PATRIC" id="fig|1293598.4.peg.2285"/>
<dbReference type="Gene3D" id="1.10.10.10">
    <property type="entry name" value="Winged helix-like DNA-binding domain superfamily/Winged helix DNA-binding domain"/>
    <property type="match status" value="1"/>
</dbReference>
<keyword evidence="1" id="KW-0238">DNA-binding</keyword>
<dbReference type="PROSITE" id="PS50995">
    <property type="entry name" value="HTH_MARR_2"/>
    <property type="match status" value="1"/>
</dbReference>
<dbReference type="GO" id="GO:0006950">
    <property type="term" value="P:response to stress"/>
    <property type="evidence" value="ECO:0007669"/>
    <property type="project" value="TreeGrafter"/>
</dbReference>
<sequence>MEDFSFADRPDKERLTLSLGGNTTINPETASLYIDLQWTYLEMQKQYEAVLSQFELSESRFLIMMFLSHAPNWSLTPSEIADKLGATRATASKLLKALEQKQWVVKTTSPTDKRSSLVQLTEAGNQVLTTFLPHNFDVIAQMMHYLTPEDIQQFTILLDKLKHGTQAVKNEMEQPHGN</sequence>
<dbReference type="CDD" id="cd00090">
    <property type="entry name" value="HTH_ARSR"/>
    <property type="match status" value="1"/>
</dbReference>
<feature type="domain" description="HTH marR-type" evidence="2">
    <location>
        <begin position="29"/>
        <end position="163"/>
    </location>
</feature>
<dbReference type="InterPro" id="IPR036390">
    <property type="entry name" value="WH_DNA-bd_sf"/>
</dbReference>
<dbReference type="PANTHER" id="PTHR33164:SF43">
    <property type="entry name" value="HTH-TYPE TRANSCRIPTIONAL REPRESSOR YETL"/>
    <property type="match status" value="1"/>
</dbReference>
<keyword evidence="4" id="KW-1185">Reference proteome</keyword>
<dbReference type="GO" id="GO:0003700">
    <property type="term" value="F:DNA-binding transcription factor activity"/>
    <property type="evidence" value="ECO:0007669"/>
    <property type="project" value="InterPro"/>
</dbReference>
<dbReference type="InterPro" id="IPR011991">
    <property type="entry name" value="ArsR-like_HTH"/>
</dbReference>
<dbReference type="InterPro" id="IPR036388">
    <property type="entry name" value="WH-like_DNA-bd_sf"/>
</dbReference>
<dbReference type="InterPro" id="IPR039422">
    <property type="entry name" value="MarR/SlyA-like"/>
</dbReference>
<dbReference type="PRINTS" id="PR00598">
    <property type="entry name" value="HTHMARR"/>
</dbReference>
<protein>
    <submittedName>
        <fullName evidence="3">Transcriptional regulator</fullName>
    </submittedName>
</protein>